<name>A0A561E0W3_9MICO</name>
<evidence type="ECO:0000313" key="3">
    <source>
        <dbReference type="EMBL" id="TWE09234.1"/>
    </source>
</evidence>
<organism evidence="3 4">
    <name type="scientific">Rudaeicoccus suwonensis</name>
    <dbReference type="NCBI Taxonomy" id="657409"/>
    <lineage>
        <taxon>Bacteria</taxon>
        <taxon>Bacillati</taxon>
        <taxon>Actinomycetota</taxon>
        <taxon>Actinomycetes</taxon>
        <taxon>Micrococcales</taxon>
        <taxon>Dermacoccaceae</taxon>
        <taxon>Rudaeicoccus</taxon>
    </lineage>
</organism>
<reference evidence="3 4" key="1">
    <citation type="submission" date="2019-06" db="EMBL/GenBank/DDBJ databases">
        <title>Sequencing the genomes of 1000 actinobacteria strains.</title>
        <authorList>
            <person name="Klenk H.-P."/>
        </authorList>
    </citation>
    <scope>NUCLEOTIDE SEQUENCE [LARGE SCALE GENOMIC DNA]</scope>
    <source>
        <strain evidence="3 4">DSM 19560</strain>
    </source>
</reference>
<sequence length="316" mass="32631">MAECPWCHQDVNGEDHRCAGQGTGAISLRKPTATSGQTEASNSRPIRLVKESAPNRAPGASSPAQPPRPARSTFSAEPYAPTGAAPRPNGSRKSPTALMVTAGAAAVVIVAAVVVAGMHGSSRPTVVAAPETSTQQTVTVTSTVPPPTDPSSGPSPSDSDSSDLSTASSAAGSSDSDSDSASDALSDAEALAQLQSDRSTDLAEISLDGDWDAQVASQYVGVVDSSIQPGPMSATDILNYSNSFADNPSYGSLVRVVAQNDFGQISSDPRQVWITLVDLQATTESAVQSWCEANFPQRGTALEEKCVPRQMLPPYQ</sequence>
<keyword evidence="2" id="KW-1133">Transmembrane helix</keyword>
<gene>
    <name evidence="3" type="ORF">BKA23_2934</name>
</gene>
<keyword evidence="4" id="KW-1185">Reference proteome</keyword>
<feature type="compositionally biased region" description="Low complexity" evidence="1">
    <location>
        <begin position="150"/>
        <end position="187"/>
    </location>
</feature>
<evidence type="ECO:0000313" key="4">
    <source>
        <dbReference type="Proteomes" id="UP000318297"/>
    </source>
</evidence>
<proteinExistence type="predicted"/>
<feature type="compositionally biased region" description="Low complexity" evidence="1">
    <location>
        <begin position="130"/>
        <end position="143"/>
    </location>
</feature>
<evidence type="ECO:0000256" key="2">
    <source>
        <dbReference type="SAM" id="Phobius"/>
    </source>
</evidence>
<dbReference type="EMBL" id="VIVQ01000003">
    <property type="protein sequence ID" value="TWE09234.1"/>
    <property type="molecule type" value="Genomic_DNA"/>
</dbReference>
<feature type="region of interest" description="Disordered" evidence="1">
    <location>
        <begin position="1"/>
        <end position="94"/>
    </location>
</feature>
<comment type="caution">
    <text evidence="3">The sequence shown here is derived from an EMBL/GenBank/DDBJ whole genome shotgun (WGS) entry which is preliminary data.</text>
</comment>
<keyword evidence="2" id="KW-0812">Transmembrane</keyword>
<feature type="region of interest" description="Disordered" evidence="1">
    <location>
        <begin position="122"/>
        <end position="187"/>
    </location>
</feature>
<accession>A0A561E0W3</accession>
<protein>
    <submittedName>
        <fullName evidence="3">Uncharacterized protein</fullName>
    </submittedName>
</protein>
<keyword evidence="2" id="KW-0472">Membrane</keyword>
<dbReference type="Proteomes" id="UP000318297">
    <property type="component" value="Unassembled WGS sequence"/>
</dbReference>
<dbReference type="AlphaFoldDB" id="A0A561E0W3"/>
<feature type="transmembrane region" description="Helical" evidence="2">
    <location>
        <begin position="97"/>
        <end position="118"/>
    </location>
</feature>
<evidence type="ECO:0000256" key="1">
    <source>
        <dbReference type="SAM" id="MobiDB-lite"/>
    </source>
</evidence>
<feature type="compositionally biased region" description="Polar residues" evidence="1">
    <location>
        <begin position="32"/>
        <end position="44"/>
    </location>
</feature>